<dbReference type="AlphaFoldDB" id="E4T8G6"/>
<dbReference type="Pfam" id="PF13568">
    <property type="entry name" value="OMP_b-brl_2"/>
    <property type="match status" value="1"/>
</dbReference>
<proteinExistence type="predicted"/>
<gene>
    <name evidence="2" type="ordered locus">Palpr_2881</name>
</gene>
<dbReference type="STRING" id="694427.Palpr_2881"/>
<organism evidence="2 3">
    <name type="scientific">Paludibacter propionicigenes (strain DSM 17365 / JCM 13257 / WB4)</name>
    <dbReference type="NCBI Taxonomy" id="694427"/>
    <lineage>
        <taxon>Bacteria</taxon>
        <taxon>Pseudomonadati</taxon>
        <taxon>Bacteroidota</taxon>
        <taxon>Bacteroidia</taxon>
        <taxon>Bacteroidales</taxon>
        <taxon>Paludibacteraceae</taxon>
        <taxon>Paludibacter</taxon>
    </lineage>
</organism>
<dbReference type="HOGENOM" id="CLU_082712_0_0_10"/>
<dbReference type="Proteomes" id="UP000008718">
    <property type="component" value="Chromosome"/>
</dbReference>
<reference key="1">
    <citation type="submission" date="2010-11" db="EMBL/GenBank/DDBJ databases">
        <title>The complete genome of Paludibacter propionicigenes DSM 17365.</title>
        <authorList>
            <consortium name="US DOE Joint Genome Institute (JGI-PGF)"/>
            <person name="Lucas S."/>
            <person name="Copeland A."/>
            <person name="Lapidus A."/>
            <person name="Bruce D."/>
            <person name="Goodwin L."/>
            <person name="Pitluck S."/>
            <person name="Kyrpides N."/>
            <person name="Mavromatis K."/>
            <person name="Ivanova N."/>
            <person name="Munk A.C."/>
            <person name="Brettin T."/>
            <person name="Detter J.C."/>
            <person name="Han C."/>
            <person name="Tapia R."/>
            <person name="Land M."/>
            <person name="Hauser L."/>
            <person name="Markowitz V."/>
            <person name="Cheng J.-F."/>
            <person name="Hugenholtz P."/>
            <person name="Woyke T."/>
            <person name="Wu D."/>
            <person name="Gronow S."/>
            <person name="Wellnitz S."/>
            <person name="Brambilla E."/>
            <person name="Klenk H.-P."/>
            <person name="Eisen J.A."/>
        </authorList>
    </citation>
    <scope>NUCLEOTIDE SEQUENCE</scope>
    <source>
        <strain>WB4</strain>
    </source>
</reference>
<evidence type="ECO:0000259" key="1">
    <source>
        <dbReference type="Pfam" id="PF13568"/>
    </source>
</evidence>
<name>E4T8G6_PALPW</name>
<sequence>MQPKIYKSITLLVFLIFCLSQPIRSQQNLPYADDKLLHFGFSLGVNTMDFGVKTSSDSVGARVSTLSPGFSVGIISNLRLSRYFNFRFTPTLHFGQRQLNYFPKLKADSVLITSIPISLPVYIKYSAERKGNFRPYLIAGGGMSIDLATNKENPVLLRPVNLFAEFGVGCDIYFLFFKLAPELKYSIGFNDIFVPLNERESGQVPTSKQRFSDSLSKLTSKMFTLTFNFE</sequence>
<keyword evidence="3" id="KW-1185">Reference proteome</keyword>
<dbReference type="eggNOG" id="ENOG502Z7U1">
    <property type="taxonomic scope" value="Bacteria"/>
</dbReference>
<accession>E4T8G6</accession>
<evidence type="ECO:0000313" key="3">
    <source>
        <dbReference type="Proteomes" id="UP000008718"/>
    </source>
</evidence>
<reference evidence="2 3" key="2">
    <citation type="journal article" date="2011" name="Stand. Genomic Sci.">
        <title>Complete genome sequence of Paludibacter propionicigenes type strain (WB4).</title>
        <authorList>
            <person name="Gronow S."/>
            <person name="Munk C."/>
            <person name="Lapidus A."/>
            <person name="Nolan M."/>
            <person name="Lucas S."/>
            <person name="Hammon N."/>
            <person name="Deshpande S."/>
            <person name="Cheng J.F."/>
            <person name="Tapia R."/>
            <person name="Han C."/>
            <person name="Goodwin L."/>
            <person name="Pitluck S."/>
            <person name="Liolios K."/>
            <person name="Ivanova N."/>
            <person name="Mavromatis K."/>
            <person name="Mikhailova N."/>
            <person name="Pati A."/>
            <person name="Chen A."/>
            <person name="Palaniappan K."/>
            <person name="Land M."/>
            <person name="Hauser L."/>
            <person name="Chang Y.J."/>
            <person name="Jeffries C.D."/>
            <person name="Brambilla E."/>
            <person name="Rohde M."/>
            <person name="Goker M."/>
            <person name="Detter J.C."/>
            <person name="Woyke T."/>
            <person name="Bristow J."/>
            <person name="Eisen J.A."/>
            <person name="Markowitz V."/>
            <person name="Hugenholtz P."/>
            <person name="Kyrpides N.C."/>
            <person name="Klenk H.P."/>
        </authorList>
    </citation>
    <scope>NUCLEOTIDE SEQUENCE [LARGE SCALE GENOMIC DNA]</scope>
    <source>
        <strain evidence="3">DSM 17365 / JCM 13257 / WB4</strain>
    </source>
</reference>
<protein>
    <recommendedName>
        <fullName evidence="1">Outer membrane protein beta-barrel domain-containing protein</fullName>
    </recommendedName>
</protein>
<dbReference type="EMBL" id="CP002345">
    <property type="protein sequence ID" value="ADQ81010.1"/>
    <property type="molecule type" value="Genomic_DNA"/>
</dbReference>
<dbReference type="KEGG" id="ppn:Palpr_2881"/>
<evidence type="ECO:0000313" key="2">
    <source>
        <dbReference type="EMBL" id="ADQ81010.1"/>
    </source>
</evidence>
<dbReference type="InterPro" id="IPR025665">
    <property type="entry name" value="Beta-barrel_OMP_2"/>
</dbReference>
<feature type="domain" description="Outer membrane protein beta-barrel" evidence="1">
    <location>
        <begin position="30"/>
        <end position="193"/>
    </location>
</feature>